<reference evidence="1 2" key="1">
    <citation type="submission" date="2017-11" db="EMBL/GenBank/DDBJ databases">
        <title>De-novo sequencing of pomegranate (Punica granatum L.) genome.</title>
        <authorList>
            <person name="Akparov Z."/>
            <person name="Amiraslanov A."/>
            <person name="Hajiyeva S."/>
            <person name="Abbasov M."/>
            <person name="Kaur K."/>
            <person name="Hamwieh A."/>
            <person name="Solovyev V."/>
            <person name="Salamov A."/>
            <person name="Braich B."/>
            <person name="Kosarev P."/>
            <person name="Mahmoud A."/>
            <person name="Hajiyev E."/>
            <person name="Babayeva S."/>
            <person name="Izzatullayeva V."/>
            <person name="Mammadov A."/>
            <person name="Mammadov A."/>
            <person name="Sharifova S."/>
            <person name="Ojaghi J."/>
            <person name="Eynullazada K."/>
            <person name="Bayramov B."/>
            <person name="Abdulazimova A."/>
            <person name="Shahmuradov I."/>
        </authorList>
    </citation>
    <scope>NUCLEOTIDE SEQUENCE [LARGE SCALE GENOMIC DNA]</scope>
    <source>
        <strain evidence="2">cv. AG2017</strain>
        <tissue evidence="1">Leaf</tissue>
    </source>
</reference>
<sequence length="156" mass="17431">MGQEGLDHFLKGLAERPLYPLGSQGSPLPDFEHFPHATHIKHNNELSYGLLCCCGCNGRFSRVPTYKIRKEEEERKKEVWLAMVRVMGPTSEFGESGRLGSQSVAHWIFVTRMDGPLSMLDLWGTPKALYMVALLCHLVDPVDPIMISNSGLPGHL</sequence>
<keyword evidence="2" id="KW-1185">Reference proteome</keyword>
<dbReference type="EMBL" id="PGOL01000099">
    <property type="protein sequence ID" value="PKI77237.1"/>
    <property type="molecule type" value="Genomic_DNA"/>
</dbReference>
<evidence type="ECO:0000313" key="1">
    <source>
        <dbReference type="EMBL" id="PKI77237.1"/>
    </source>
</evidence>
<protein>
    <submittedName>
        <fullName evidence="1">Uncharacterized protein</fullName>
    </submittedName>
</protein>
<dbReference type="AlphaFoldDB" id="A0A2I0L957"/>
<gene>
    <name evidence="1" type="ORF">CRG98_002358</name>
</gene>
<organism evidence="1 2">
    <name type="scientific">Punica granatum</name>
    <name type="common">Pomegranate</name>
    <dbReference type="NCBI Taxonomy" id="22663"/>
    <lineage>
        <taxon>Eukaryota</taxon>
        <taxon>Viridiplantae</taxon>
        <taxon>Streptophyta</taxon>
        <taxon>Embryophyta</taxon>
        <taxon>Tracheophyta</taxon>
        <taxon>Spermatophyta</taxon>
        <taxon>Magnoliopsida</taxon>
        <taxon>eudicotyledons</taxon>
        <taxon>Gunneridae</taxon>
        <taxon>Pentapetalae</taxon>
        <taxon>rosids</taxon>
        <taxon>malvids</taxon>
        <taxon>Myrtales</taxon>
        <taxon>Lythraceae</taxon>
        <taxon>Punica</taxon>
    </lineage>
</organism>
<evidence type="ECO:0000313" key="2">
    <source>
        <dbReference type="Proteomes" id="UP000233551"/>
    </source>
</evidence>
<dbReference type="Proteomes" id="UP000233551">
    <property type="component" value="Unassembled WGS sequence"/>
</dbReference>
<name>A0A2I0L957_PUNGR</name>
<accession>A0A2I0L957</accession>
<proteinExistence type="predicted"/>
<comment type="caution">
    <text evidence="1">The sequence shown here is derived from an EMBL/GenBank/DDBJ whole genome shotgun (WGS) entry which is preliminary data.</text>
</comment>